<dbReference type="PROSITE" id="PS00678">
    <property type="entry name" value="WD_REPEATS_1"/>
    <property type="match status" value="1"/>
</dbReference>
<keyword evidence="16 18" id="KW-0539">Nucleus</keyword>
<dbReference type="EMBL" id="LGAV01000001">
    <property type="protein sequence ID" value="KOS16566.1"/>
    <property type="molecule type" value="Genomic_DNA"/>
</dbReference>
<accession>A0A0M8MPE0</accession>
<keyword evidence="22" id="KW-1185">Reference proteome</keyword>
<dbReference type="RefSeq" id="XP_017994198.1">
    <property type="nucleotide sequence ID" value="XM_018138115.1"/>
</dbReference>
<evidence type="ECO:0000313" key="22">
    <source>
        <dbReference type="Proteomes" id="UP000037751"/>
    </source>
</evidence>
<dbReference type="Gene3D" id="3.30.40.10">
    <property type="entry name" value="Zinc/RING finger domain, C3HC4 (zinc finger)"/>
    <property type="match status" value="1"/>
</dbReference>
<feature type="repeat" description="WD" evidence="17">
    <location>
        <begin position="388"/>
        <end position="420"/>
    </location>
</feature>
<dbReference type="OrthoDB" id="687049at2759"/>
<evidence type="ECO:0000256" key="19">
    <source>
        <dbReference type="SAM" id="MobiDB-lite"/>
    </source>
</evidence>
<dbReference type="VEuPathDB" id="FungiDB:Malapachy_3651"/>
<evidence type="ECO:0000256" key="18">
    <source>
        <dbReference type="RuleBase" id="RU367101"/>
    </source>
</evidence>
<keyword evidence="7 17" id="KW-0853">WD repeat</keyword>
<dbReference type="InterPro" id="IPR003613">
    <property type="entry name" value="Ubox_domain"/>
</dbReference>
<evidence type="ECO:0000256" key="13">
    <source>
        <dbReference type="ARBA" id="ARBA00022786"/>
    </source>
</evidence>
<dbReference type="InterPro" id="IPR015943">
    <property type="entry name" value="WD40/YVTN_repeat-like_dom_sf"/>
</dbReference>
<dbReference type="SMART" id="SM00504">
    <property type="entry name" value="Ubox"/>
    <property type="match status" value="1"/>
</dbReference>
<evidence type="ECO:0000256" key="1">
    <source>
        <dbReference type="ARBA" id="ARBA00000900"/>
    </source>
</evidence>
<evidence type="ECO:0000256" key="8">
    <source>
        <dbReference type="ARBA" id="ARBA00022664"/>
    </source>
</evidence>
<dbReference type="PROSITE" id="PS50294">
    <property type="entry name" value="WD_REPEATS_REGION"/>
    <property type="match status" value="1"/>
</dbReference>
<feature type="domain" description="U-box" evidence="20">
    <location>
        <begin position="1"/>
        <end position="71"/>
    </location>
</feature>
<reference evidence="21 22" key="1">
    <citation type="submission" date="2015-07" db="EMBL/GenBank/DDBJ databases">
        <title>Draft Genome Sequence of Malassezia furfur CBS1878 and Malassezia pachydermatis CBS1879.</title>
        <authorList>
            <person name="Triana S."/>
            <person name="Ohm R."/>
            <person name="Gonzalez A."/>
            <person name="DeCock H."/>
            <person name="Restrepo S."/>
            <person name="Celis A."/>
        </authorList>
    </citation>
    <scope>NUCLEOTIDE SEQUENCE [LARGE SCALE GENOMIC DNA]</scope>
    <source>
        <strain evidence="21 22">CBS 1879</strain>
    </source>
</reference>
<evidence type="ECO:0000256" key="7">
    <source>
        <dbReference type="ARBA" id="ARBA00022574"/>
    </source>
</evidence>
<comment type="function">
    <text evidence="18">Ubiquitin-protein ligase which is mainly involved pre-mRNA splicing and DNA repair. Required for pre-mRNA splicing as component of the spliceosome.</text>
</comment>
<dbReference type="FunFam" id="3.30.40.10:FF:000027">
    <property type="entry name" value="Pre-mRNA-processing factor 19, putative"/>
    <property type="match status" value="1"/>
</dbReference>
<dbReference type="PANTHER" id="PTHR43995:SF1">
    <property type="entry name" value="PRE-MRNA-PROCESSING FACTOR 19"/>
    <property type="match status" value="1"/>
</dbReference>
<evidence type="ECO:0000313" key="21">
    <source>
        <dbReference type="EMBL" id="KOS16566.1"/>
    </source>
</evidence>
<dbReference type="GO" id="GO:0061630">
    <property type="term" value="F:ubiquitin protein ligase activity"/>
    <property type="evidence" value="ECO:0007669"/>
    <property type="project" value="UniProtKB-UniRule"/>
</dbReference>
<keyword evidence="13 18" id="KW-0833">Ubl conjugation pathway</keyword>
<dbReference type="InterPro" id="IPR013083">
    <property type="entry name" value="Znf_RING/FYVE/PHD"/>
</dbReference>
<evidence type="ECO:0000256" key="11">
    <source>
        <dbReference type="ARBA" id="ARBA00022737"/>
    </source>
</evidence>
<dbReference type="Pfam" id="PF00400">
    <property type="entry name" value="WD40"/>
    <property type="match status" value="4"/>
</dbReference>
<dbReference type="Proteomes" id="UP000037751">
    <property type="component" value="Unassembled WGS sequence"/>
</dbReference>
<keyword evidence="11" id="KW-0677">Repeat</keyword>
<dbReference type="CDD" id="cd16656">
    <property type="entry name" value="RING-Ubox_PRP19"/>
    <property type="match status" value="1"/>
</dbReference>
<evidence type="ECO:0000256" key="3">
    <source>
        <dbReference type="ARBA" id="ARBA00004906"/>
    </source>
</evidence>
<feature type="region of interest" description="Disordered" evidence="19">
    <location>
        <begin position="193"/>
        <end position="217"/>
    </location>
</feature>
<comment type="subunit">
    <text evidence="18">Homotetramer.</text>
</comment>
<dbReference type="InterPro" id="IPR036322">
    <property type="entry name" value="WD40_repeat_dom_sf"/>
</dbReference>
<dbReference type="SUPFAM" id="SSF57850">
    <property type="entry name" value="RING/U-box"/>
    <property type="match status" value="1"/>
</dbReference>
<evidence type="ECO:0000256" key="10">
    <source>
        <dbReference type="ARBA" id="ARBA00022728"/>
    </source>
</evidence>
<dbReference type="STRING" id="77020.A0A0M8MPE0"/>
<evidence type="ECO:0000256" key="17">
    <source>
        <dbReference type="PROSITE-ProRule" id="PRU00221"/>
    </source>
</evidence>
<evidence type="ECO:0000256" key="4">
    <source>
        <dbReference type="ARBA" id="ARBA00006388"/>
    </source>
</evidence>
<protein>
    <recommendedName>
        <fullName evidence="6 18">Pre-mRNA-processing factor 19</fullName>
        <ecNumber evidence="5 18">2.3.2.27</ecNumber>
    </recommendedName>
</protein>
<dbReference type="AlphaFoldDB" id="A0A0M8MPE0"/>
<proteinExistence type="inferred from homology"/>
<comment type="pathway">
    <text evidence="3 18">Protein modification; protein ubiquitination.</text>
</comment>
<dbReference type="UniPathway" id="UPA00143"/>
<comment type="caution">
    <text evidence="21">The sequence shown here is derived from an EMBL/GenBank/DDBJ whole genome shotgun (WGS) entry which is preliminary data.</text>
</comment>
<dbReference type="PROSITE" id="PS51698">
    <property type="entry name" value="U_BOX"/>
    <property type="match status" value="1"/>
</dbReference>
<dbReference type="InterPro" id="IPR019775">
    <property type="entry name" value="WD40_repeat_CS"/>
</dbReference>
<evidence type="ECO:0000256" key="16">
    <source>
        <dbReference type="ARBA" id="ARBA00023242"/>
    </source>
</evidence>
<dbReference type="GO" id="GO:0070534">
    <property type="term" value="P:protein K63-linked ubiquitination"/>
    <property type="evidence" value="ECO:0007669"/>
    <property type="project" value="UniProtKB-UniRule"/>
</dbReference>
<dbReference type="EC" id="2.3.2.27" evidence="5 18"/>
<dbReference type="GO" id="GO:0006281">
    <property type="term" value="P:DNA repair"/>
    <property type="evidence" value="ECO:0007669"/>
    <property type="project" value="UniProtKB-KW"/>
</dbReference>
<keyword evidence="14 18" id="KW-0508">mRNA splicing</keyword>
<evidence type="ECO:0000259" key="20">
    <source>
        <dbReference type="PROSITE" id="PS51698"/>
    </source>
</evidence>
<dbReference type="GO" id="GO:0005737">
    <property type="term" value="C:cytoplasm"/>
    <property type="evidence" value="ECO:0007669"/>
    <property type="project" value="TreeGrafter"/>
</dbReference>
<evidence type="ECO:0000256" key="6">
    <source>
        <dbReference type="ARBA" id="ARBA00015618"/>
    </source>
</evidence>
<keyword evidence="10 18" id="KW-0747">Spliceosome</keyword>
<dbReference type="GO" id="GO:0071006">
    <property type="term" value="C:U2-type catalytic step 1 spliceosome"/>
    <property type="evidence" value="ECO:0007669"/>
    <property type="project" value="TreeGrafter"/>
</dbReference>
<evidence type="ECO:0000256" key="12">
    <source>
        <dbReference type="ARBA" id="ARBA00022763"/>
    </source>
</evidence>
<evidence type="ECO:0000256" key="14">
    <source>
        <dbReference type="ARBA" id="ARBA00023187"/>
    </source>
</evidence>
<dbReference type="InterPro" id="IPR001680">
    <property type="entry name" value="WD40_rpt"/>
</dbReference>
<evidence type="ECO:0000256" key="5">
    <source>
        <dbReference type="ARBA" id="ARBA00012483"/>
    </source>
</evidence>
<feature type="compositionally biased region" description="Polar residues" evidence="19">
    <location>
        <begin position="208"/>
        <end position="217"/>
    </location>
</feature>
<comment type="similarity">
    <text evidence="4 18">Belongs to the WD repeat PRP19 family.</text>
</comment>
<dbReference type="GO" id="GO:0000398">
    <property type="term" value="P:mRNA splicing, via spliceosome"/>
    <property type="evidence" value="ECO:0007669"/>
    <property type="project" value="InterPro"/>
</dbReference>
<sequence>MFCAISGEAPKEPVVSKKSGHLYEKRLIEQYVAEHGKDPVTGEPLTEDDLIPLQSCTYARPRSLTQPAPRTAFPRPPTHSSVPSLLTALQNEYDAMVFETLALRKQYEAARQDLANALYTNDASMRVIARLMKERDDAREALASVHQSLGLPAQTAEATTTDDVDMDAAADAPHTAFPSDMLAQIDETASRLSSERRARIKRGASDASYPTTESVSSLHETASIPSLHGASSPGITALDVSANGQWLLTGGKDKHVLVIDRESEKVLSTLKGHTKPVTAVAFSGRSNPLVGHEAADAAPAPAYAVSASADKTVRVWRHEAEGTFRLAHTWKSHTAEVTGVDVHPTDALVGSASRDGSWALHSLETGERLLHVTQPSTSDDEAGYEYESFAFHPDGQLAATGTADGVIRVWDIKQGRQSALFRTDAGRVHALHFSQNGYLLAAASDQAAEVQIWDLRKLALARRVEAASAPAQVRFDPTAQFLAVVGAAVRVYGGKTLTLCATMDVGDARMTSVQWSPRDGALLVAGMDRTVHMYTP</sequence>
<name>A0A0M8MPE0_9BASI</name>
<keyword evidence="8 18" id="KW-0507">mRNA processing</keyword>
<keyword evidence="9 18" id="KW-0808">Transferase</keyword>
<organism evidence="21 22">
    <name type="scientific">Malassezia pachydermatis</name>
    <dbReference type="NCBI Taxonomy" id="77020"/>
    <lineage>
        <taxon>Eukaryota</taxon>
        <taxon>Fungi</taxon>
        <taxon>Dikarya</taxon>
        <taxon>Basidiomycota</taxon>
        <taxon>Ustilaginomycotina</taxon>
        <taxon>Malasseziomycetes</taxon>
        <taxon>Malasseziales</taxon>
        <taxon>Malasseziaceae</taxon>
        <taxon>Malassezia</taxon>
    </lineage>
</organism>
<dbReference type="PROSITE" id="PS50082">
    <property type="entry name" value="WD_REPEATS_2"/>
    <property type="match status" value="1"/>
</dbReference>
<dbReference type="GeneID" id="28729991"/>
<dbReference type="CDD" id="cd00200">
    <property type="entry name" value="WD40"/>
    <property type="match status" value="1"/>
</dbReference>
<dbReference type="Pfam" id="PF08606">
    <property type="entry name" value="Prp19"/>
    <property type="match status" value="1"/>
</dbReference>
<keyword evidence="15 18" id="KW-0234">DNA repair</keyword>
<evidence type="ECO:0000256" key="2">
    <source>
        <dbReference type="ARBA" id="ARBA00004123"/>
    </source>
</evidence>
<dbReference type="InterPro" id="IPR038959">
    <property type="entry name" value="Prp19"/>
</dbReference>
<dbReference type="SMART" id="SM00320">
    <property type="entry name" value="WD40"/>
    <property type="match status" value="6"/>
</dbReference>
<dbReference type="PANTHER" id="PTHR43995">
    <property type="entry name" value="PRE-MRNA-PROCESSING FACTOR 19"/>
    <property type="match status" value="1"/>
</dbReference>
<dbReference type="SUPFAM" id="SSF50978">
    <property type="entry name" value="WD40 repeat-like"/>
    <property type="match status" value="1"/>
</dbReference>
<comment type="catalytic activity">
    <reaction evidence="1 18">
        <text>S-ubiquitinyl-[E2 ubiquitin-conjugating enzyme]-L-cysteine + [acceptor protein]-L-lysine = [E2 ubiquitin-conjugating enzyme]-L-cysteine + N(6)-ubiquitinyl-[acceptor protein]-L-lysine.</text>
        <dbReference type="EC" id="2.3.2.27"/>
    </reaction>
</comment>
<keyword evidence="12 18" id="KW-0227">DNA damage</keyword>
<evidence type="ECO:0000256" key="9">
    <source>
        <dbReference type="ARBA" id="ARBA00022679"/>
    </source>
</evidence>
<evidence type="ECO:0000256" key="15">
    <source>
        <dbReference type="ARBA" id="ARBA00023204"/>
    </source>
</evidence>
<comment type="subcellular location">
    <subcellularLocation>
        <location evidence="2 18">Nucleus</location>
    </subcellularLocation>
</comment>
<dbReference type="Gene3D" id="2.130.10.10">
    <property type="entry name" value="YVTN repeat-like/Quinoprotein amine dehydrogenase"/>
    <property type="match status" value="1"/>
</dbReference>
<dbReference type="InterPro" id="IPR055340">
    <property type="entry name" value="RING-Ubox_PRP19"/>
</dbReference>
<dbReference type="InterPro" id="IPR013915">
    <property type="entry name" value="Prp19_cc"/>
</dbReference>
<gene>
    <name evidence="21" type="ORF">Malapachy_3651</name>
</gene>
<dbReference type="GO" id="GO:0000974">
    <property type="term" value="C:Prp19 complex"/>
    <property type="evidence" value="ECO:0007669"/>
    <property type="project" value="UniProtKB-UniRule"/>
</dbReference>